<reference evidence="1" key="2">
    <citation type="journal article" date="2015" name="Data Brief">
        <title>Shoot transcriptome of the giant reed, Arundo donax.</title>
        <authorList>
            <person name="Barrero R.A."/>
            <person name="Guerrero F.D."/>
            <person name="Moolhuijzen P."/>
            <person name="Goolsby J.A."/>
            <person name="Tidwell J."/>
            <person name="Bellgard S.E."/>
            <person name="Bellgard M.I."/>
        </authorList>
    </citation>
    <scope>NUCLEOTIDE SEQUENCE</scope>
    <source>
        <tissue evidence="1">Shoot tissue taken approximately 20 cm above the soil surface</tissue>
    </source>
</reference>
<organism evidence="1">
    <name type="scientific">Arundo donax</name>
    <name type="common">Giant reed</name>
    <name type="synonym">Donax arundinaceus</name>
    <dbReference type="NCBI Taxonomy" id="35708"/>
    <lineage>
        <taxon>Eukaryota</taxon>
        <taxon>Viridiplantae</taxon>
        <taxon>Streptophyta</taxon>
        <taxon>Embryophyta</taxon>
        <taxon>Tracheophyta</taxon>
        <taxon>Spermatophyta</taxon>
        <taxon>Magnoliopsida</taxon>
        <taxon>Liliopsida</taxon>
        <taxon>Poales</taxon>
        <taxon>Poaceae</taxon>
        <taxon>PACMAD clade</taxon>
        <taxon>Arundinoideae</taxon>
        <taxon>Arundineae</taxon>
        <taxon>Arundo</taxon>
    </lineage>
</organism>
<proteinExistence type="predicted"/>
<dbReference type="EMBL" id="GBRH01169734">
    <property type="protein sequence ID" value="JAE28162.1"/>
    <property type="molecule type" value="Transcribed_RNA"/>
</dbReference>
<reference evidence="1" key="1">
    <citation type="submission" date="2014-09" db="EMBL/GenBank/DDBJ databases">
        <authorList>
            <person name="Magalhaes I.L.F."/>
            <person name="Oliveira U."/>
            <person name="Santos F.R."/>
            <person name="Vidigal T.H.D.A."/>
            <person name="Brescovit A.D."/>
            <person name="Santos A.J."/>
        </authorList>
    </citation>
    <scope>NUCLEOTIDE SEQUENCE</scope>
    <source>
        <tissue evidence="1">Shoot tissue taken approximately 20 cm above the soil surface</tissue>
    </source>
</reference>
<dbReference type="AlphaFoldDB" id="A0A0A9GUE0"/>
<evidence type="ECO:0000313" key="1">
    <source>
        <dbReference type="EMBL" id="JAE28162.1"/>
    </source>
</evidence>
<accession>A0A0A9GUE0</accession>
<protein>
    <submittedName>
        <fullName evidence="1">Uncharacterized protein</fullName>
    </submittedName>
</protein>
<sequence>MKRMTTQSHSVLIKCNTFCFSNMSMCSNF</sequence>
<name>A0A0A9GUE0_ARUDO</name>